<evidence type="ECO:0000313" key="1">
    <source>
        <dbReference type="EMBL" id="ABC29865.1"/>
    </source>
</evidence>
<protein>
    <submittedName>
        <fullName evidence="1">Uncharacterized protein</fullName>
    </submittedName>
</protein>
<dbReference type="KEGG" id="hch:HCH_03099"/>
<dbReference type="RefSeq" id="WP_011396934.1">
    <property type="nucleotide sequence ID" value="NC_007645.1"/>
</dbReference>
<reference evidence="1 2" key="1">
    <citation type="journal article" date="2005" name="Nucleic Acids Res.">
        <title>Genomic blueprint of Hahella chejuensis, a marine microbe producing an algicidal agent.</title>
        <authorList>
            <person name="Jeong H."/>
            <person name="Yim J.H."/>
            <person name="Lee C."/>
            <person name="Choi S.-H."/>
            <person name="Park Y.K."/>
            <person name="Yoon S.H."/>
            <person name="Hur C.-G."/>
            <person name="Kang H.-Y."/>
            <person name="Kim D."/>
            <person name="Lee H.H."/>
            <person name="Park K.H."/>
            <person name="Park S.-H."/>
            <person name="Park H.-S."/>
            <person name="Lee H.K."/>
            <person name="Oh T.K."/>
            <person name="Kim J.F."/>
        </authorList>
    </citation>
    <scope>NUCLEOTIDE SEQUENCE [LARGE SCALE GENOMIC DNA]</scope>
    <source>
        <strain evidence="1 2">KCTC 2396</strain>
    </source>
</reference>
<dbReference type="EMBL" id="CP000155">
    <property type="protein sequence ID" value="ABC29865.1"/>
    <property type="molecule type" value="Genomic_DNA"/>
</dbReference>
<gene>
    <name evidence="1" type="ordered locus">HCH_03099</name>
</gene>
<organism evidence="1 2">
    <name type="scientific">Hahella chejuensis (strain KCTC 2396)</name>
    <dbReference type="NCBI Taxonomy" id="349521"/>
    <lineage>
        <taxon>Bacteria</taxon>
        <taxon>Pseudomonadati</taxon>
        <taxon>Pseudomonadota</taxon>
        <taxon>Gammaproteobacteria</taxon>
        <taxon>Oceanospirillales</taxon>
        <taxon>Hahellaceae</taxon>
        <taxon>Hahella</taxon>
    </lineage>
</organism>
<dbReference type="HOGENOM" id="CLU_1935091_0_0_6"/>
<name>Q2SHK9_HAHCH</name>
<sequence length="130" mass="14920">MKKIDFDKALDIFFEKFMELNPAETLPEWFKDSTMYGGSIVEGRYWELSFMAHLKSSLGENECWEKDKDGRYRLVSYHPDTGEKRYIISGGGGEAVKLFTLRIDINSGEVSDISQRNFSEIDGDDLLSTN</sequence>
<evidence type="ECO:0000313" key="2">
    <source>
        <dbReference type="Proteomes" id="UP000000238"/>
    </source>
</evidence>
<dbReference type="AlphaFoldDB" id="Q2SHK9"/>
<proteinExistence type="predicted"/>
<accession>Q2SHK9</accession>
<keyword evidence="2" id="KW-1185">Reference proteome</keyword>
<dbReference type="OrthoDB" id="9153015at2"/>
<dbReference type="Proteomes" id="UP000000238">
    <property type="component" value="Chromosome"/>
</dbReference>